<evidence type="ECO:0000256" key="5">
    <source>
        <dbReference type="ARBA" id="ARBA00022475"/>
    </source>
</evidence>
<evidence type="ECO:0000256" key="12">
    <source>
        <dbReference type="SAM" id="Phobius"/>
    </source>
</evidence>
<dbReference type="PANTHER" id="PTHR23516:SF1">
    <property type="entry name" value="MOLYBDATE-ANION TRANSPORTER"/>
    <property type="match status" value="1"/>
</dbReference>
<dbReference type="RefSeq" id="XP_073556915.1">
    <property type="nucleotide sequence ID" value="XM_073704332.1"/>
</dbReference>
<evidence type="ECO:0000256" key="3">
    <source>
        <dbReference type="ARBA" id="ARBA00021242"/>
    </source>
</evidence>
<evidence type="ECO:0000313" key="13">
    <source>
        <dbReference type="EMBL" id="TFB00714.1"/>
    </source>
</evidence>
<feature type="transmembrane region" description="Helical" evidence="12">
    <location>
        <begin position="6"/>
        <end position="21"/>
    </location>
</feature>
<feature type="transmembrane region" description="Helical" evidence="12">
    <location>
        <begin position="179"/>
        <end position="197"/>
    </location>
</feature>
<evidence type="ECO:0000256" key="4">
    <source>
        <dbReference type="ARBA" id="ARBA00022448"/>
    </source>
</evidence>
<protein>
    <recommendedName>
        <fullName evidence="3">Molybdate-anion transporter</fullName>
    </recommendedName>
    <alternativeName>
        <fullName evidence="10">Major facilitator superfamily domain-containing protein 5</fullName>
    </alternativeName>
    <alternativeName>
        <fullName evidence="11">Molybdate transporter 2 homolog</fullName>
    </alternativeName>
</protein>
<keyword evidence="7 12" id="KW-1133">Transmembrane helix</keyword>
<keyword evidence="8" id="KW-0406">Ion transport</keyword>
<feature type="transmembrane region" description="Helical" evidence="12">
    <location>
        <begin position="86"/>
        <end position="107"/>
    </location>
</feature>
<reference evidence="13 14" key="1">
    <citation type="submission" date="2018-01" db="EMBL/GenBank/DDBJ databases">
        <title>Genome characterization of the sugarcane-associated fungus Trichoderma ghanense CCMA-1212 and their application in lignocelulose bioconversion.</title>
        <authorList>
            <person name="Steindorff A.S."/>
            <person name="Mendes T.D."/>
            <person name="Vilela E.S.D."/>
            <person name="Rodrigues D.S."/>
            <person name="Formighieri E.F."/>
            <person name="Melo I.S."/>
            <person name="Favaro L.C.L."/>
        </authorList>
    </citation>
    <scope>NUCLEOTIDE SEQUENCE [LARGE SCALE GENOMIC DNA]</scope>
    <source>
        <strain evidence="13 14">CCMA-1212</strain>
    </source>
</reference>
<organism evidence="13 14">
    <name type="scientific">Trichoderma ghanense</name>
    <dbReference type="NCBI Taxonomy" id="65468"/>
    <lineage>
        <taxon>Eukaryota</taxon>
        <taxon>Fungi</taxon>
        <taxon>Dikarya</taxon>
        <taxon>Ascomycota</taxon>
        <taxon>Pezizomycotina</taxon>
        <taxon>Sordariomycetes</taxon>
        <taxon>Hypocreomycetidae</taxon>
        <taxon>Hypocreales</taxon>
        <taxon>Hypocreaceae</taxon>
        <taxon>Trichoderma</taxon>
    </lineage>
</organism>
<feature type="transmembrane region" description="Helical" evidence="12">
    <location>
        <begin position="209"/>
        <end position="230"/>
    </location>
</feature>
<feature type="transmembrane region" description="Helical" evidence="12">
    <location>
        <begin position="391"/>
        <end position="409"/>
    </location>
</feature>
<evidence type="ECO:0000256" key="8">
    <source>
        <dbReference type="ARBA" id="ARBA00023065"/>
    </source>
</evidence>
<keyword evidence="4" id="KW-0813">Transport</keyword>
<evidence type="ECO:0000256" key="6">
    <source>
        <dbReference type="ARBA" id="ARBA00022692"/>
    </source>
</evidence>
<feature type="transmembrane region" description="Helical" evidence="12">
    <location>
        <begin position="421"/>
        <end position="437"/>
    </location>
</feature>
<dbReference type="SUPFAM" id="SSF103473">
    <property type="entry name" value="MFS general substrate transporter"/>
    <property type="match status" value="1"/>
</dbReference>
<comment type="caution">
    <text evidence="13">The sequence shown here is derived from an EMBL/GenBank/DDBJ whole genome shotgun (WGS) entry which is preliminary data.</text>
</comment>
<dbReference type="Pfam" id="PF05631">
    <property type="entry name" value="MFS_5"/>
    <property type="match status" value="1"/>
</dbReference>
<dbReference type="PANTHER" id="PTHR23516">
    <property type="entry name" value="SAM (S-ADENOSYL METHIONINE) TRANSPORTER"/>
    <property type="match status" value="1"/>
</dbReference>
<dbReference type="EMBL" id="PPTA01000010">
    <property type="protein sequence ID" value="TFB00714.1"/>
    <property type="molecule type" value="Genomic_DNA"/>
</dbReference>
<keyword evidence="6 12" id="KW-0812">Transmembrane</keyword>
<feature type="transmembrane region" description="Helical" evidence="12">
    <location>
        <begin position="332"/>
        <end position="353"/>
    </location>
</feature>
<dbReference type="Gene3D" id="1.20.1250.20">
    <property type="entry name" value="MFS general substrate transporter like domains"/>
    <property type="match status" value="1"/>
</dbReference>
<keyword evidence="9 12" id="KW-0472">Membrane</keyword>
<keyword evidence="14" id="KW-1185">Reference proteome</keyword>
<dbReference type="GeneID" id="300578782"/>
<accession>A0ABY2GXP3</accession>
<keyword evidence="5" id="KW-1003">Cell membrane</keyword>
<gene>
    <name evidence="13" type="ORF">CCMA1212_007156</name>
</gene>
<evidence type="ECO:0000256" key="9">
    <source>
        <dbReference type="ARBA" id="ARBA00023136"/>
    </source>
</evidence>
<name>A0ABY2GXP3_9HYPO</name>
<comment type="function">
    <text evidence="1">Mediates high-affinity intracellular uptake of the rare oligo-element molybdenum.</text>
</comment>
<feature type="transmembrane region" description="Helical" evidence="12">
    <location>
        <begin position="137"/>
        <end position="159"/>
    </location>
</feature>
<dbReference type="InterPro" id="IPR036259">
    <property type="entry name" value="MFS_trans_sf"/>
</dbReference>
<evidence type="ECO:0000313" key="14">
    <source>
        <dbReference type="Proteomes" id="UP001642720"/>
    </source>
</evidence>
<comment type="subcellular location">
    <subcellularLocation>
        <location evidence="2">Cell membrane</location>
        <topology evidence="2">Multi-pass membrane protein</topology>
    </subcellularLocation>
</comment>
<feature type="transmembrane region" description="Helical" evidence="12">
    <location>
        <begin position="359"/>
        <end position="379"/>
    </location>
</feature>
<evidence type="ECO:0000256" key="1">
    <source>
        <dbReference type="ARBA" id="ARBA00003019"/>
    </source>
</evidence>
<evidence type="ECO:0000256" key="7">
    <source>
        <dbReference type="ARBA" id="ARBA00022989"/>
    </source>
</evidence>
<feature type="transmembrane region" description="Helical" evidence="12">
    <location>
        <begin position="302"/>
        <end position="320"/>
    </location>
</feature>
<feature type="transmembrane region" description="Helical" evidence="12">
    <location>
        <begin position="53"/>
        <end position="74"/>
    </location>
</feature>
<sequence length="441" mass="48749">MDFYQVNLAALVVANSCYFIYRHHTRNRKLRHRGPPRDEQAEAGATRFNRQFLLVYTLVVAADWLQGPYTYAIYKYEKQLEEHTVALLYASGFASGAASAPFVGQLADRYGRRAACVAYCVCYGITCLTMLSRNLNALYIGRLFGGIATTLLFSVFEAWMITEYHRLQIEESTMLLGRIFANMTTTSSITAIFSGVLGNGLVQWFGTRLGPFVASFGCCIGASILILATWRENYGSAANPLENQGAQKLKHRVLAALTDSRVMTLNFASCCFEGTMYLFVFFWSAALKSVRAKSGHQDELPFGLIFSSFMCAMMAGSSIASTRTASHSSHSALNTLMFVYAITSGAFAVSTMLDDEHALFWAFCVIEGCVGAYFPKMALVKSYIVDDSARGGVYSALRLPLNIFVVVAHSLDRDGDDHRNSVFLFCAGLLLAAHFVFSRKM</sequence>
<feature type="transmembrane region" description="Helical" evidence="12">
    <location>
        <begin position="114"/>
        <end position="131"/>
    </location>
</feature>
<dbReference type="InterPro" id="IPR008509">
    <property type="entry name" value="MOT2/MFSD5"/>
</dbReference>
<evidence type="ECO:0000256" key="11">
    <source>
        <dbReference type="ARBA" id="ARBA00032555"/>
    </source>
</evidence>
<evidence type="ECO:0000256" key="10">
    <source>
        <dbReference type="ARBA" id="ARBA00030646"/>
    </source>
</evidence>
<feature type="transmembrane region" description="Helical" evidence="12">
    <location>
        <begin position="262"/>
        <end position="282"/>
    </location>
</feature>
<dbReference type="Proteomes" id="UP001642720">
    <property type="component" value="Unassembled WGS sequence"/>
</dbReference>
<proteinExistence type="predicted"/>
<evidence type="ECO:0000256" key="2">
    <source>
        <dbReference type="ARBA" id="ARBA00004651"/>
    </source>
</evidence>